<name>A0A345C019_9BACI</name>
<dbReference type="AlphaFoldDB" id="A0A345C019"/>
<dbReference type="RefSeq" id="WP_114373431.1">
    <property type="nucleotide sequence ID" value="NZ_CP031092.1"/>
</dbReference>
<dbReference type="Gene3D" id="1.20.120.330">
    <property type="entry name" value="Nucleotidyltransferases domain 2"/>
    <property type="match status" value="1"/>
</dbReference>
<evidence type="ECO:0000313" key="1">
    <source>
        <dbReference type="EMBL" id="AXF56550.1"/>
    </source>
</evidence>
<sequence length="133" mass="16036">MDNAKEIRWKQRFNNFEISYALLEEYKDHPLETELERAGLIQLFEVTFELAWKVLKDYIEAEGYMVKSPRQTIKQVYQMDLIENGHTWIDALSDRNLTEHTYDEAVAAKLVKNIREHYFLLMEKMYVKLSKER</sequence>
<keyword evidence="2" id="KW-1185">Reference proteome</keyword>
<accession>A0A345C019</accession>
<dbReference type="InterPro" id="IPR010235">
    <property type="entry name" value="HepT"/>
</dbReference>
<proteinExistence type="predicted"/>
<dbReference type="NCBIfam" id="TIGR01987">
    <property type="entry name" value="HI0074"/>
    <property type="match status" value="1"/>
</dbReference>
<gene>
    <name evidence="1" type="ORF">DT065_11295</name>
</gene>
<dbReference type="OrthoDB" id="9810452at2"/>
<dbReference type="SUPFAM" id="SSF81593">
    <property type="entry name" value="Nucleotidyltransferase substrate binding subunit/domain"/>
    <property type="match status" value="1"/>
</dbReference>
<dbReference type="EMBL" id="CP031092">
    <property type="protein sequence ID" value="AXF56550.1"/>
    <property type="molecule type" value="Genomic_DNA"/>
</dbReference>
<organism evidence="1 2">
    <name type="scientific">Salicibibacter kimchii</name>
    <dbReference type="NCBI Taxonomy" id="2099786"/>
    <lineage>
        <taxon>Bacteria</taxon>
        <taxon>Bacillati</taxon>
        <taxon>Bacillota</taxon>
        <taxon>Bacilli</taxon>
        <taxon>Bacillales</taxon>
        <taxon>Bacillaceae</taxon>
        <taxon>Salicibibacter</taxon>
    </lineage>
</organism>
<dbReference type="Proteomes" id="UP000252100">
    <property type="component" value="Chromosome"/>
</dbReference>
<evidence type="ECO:0000313" key="2">
    <source>
        <dbReference type="Proteomes" id="UP000252100"/>
    </source>
</evidence>
<reference evidence="1 2" key="1">
    <citation type="journal article" date="2018" name="J. Microbiol.">
        <title>Salicibibacter kimchii gen. nov., sp. nov., a moderately halophilic and alkalitolerant bacterium in the family Bacillaceae, isolated from kimchi.</title>
        <authorList>
            <person name="Jang J.Y."/>
            <person name="Oh Y.J."/>
            <person name="Lim S.K."/>
            <person name="Park H.K."/>
            <person name="Lee C."/>
            <person name="Kim J.Y."/>
            <person name="Lee M.A."/>
            <person name="Choi H.J."/>
        </authorList>
    </citation>
    <scope>NUCLEOTIDE SEQUENCE [LARGE SCALE GENOMIC DNA]</scope>
    <source>
        <strain evidence="1 2">NKC1-1</strain>
    </source>
</reference>
<keyword evidence="1" id="KW-0808">Transferase</keyword>
<dbReference type="KEGG" id="rue:DT065_11295"/>
<dbReference type="GO" id="GO:0016740">
    <property type="term" value="F:transferase activity"/>
    <property type="evidence" value="ECO:0007669"/>
    <property type="project" value="UniProtKB-KW"/>
</dbReference>
<protein>
    <submittedName>
        <fullName evidence="1">Nucleotidyltransferase</fullName>
    </submittedName>
</protein>
<dbReference type="Pfam" id="PF08780">
    <property type="entry name" value="NTase_sub_bind"/>
    <property type="match status" value="1"/>
</dbReference>